<dbReference type="Proteomes" id="UP000318590">
    <property type="component" value="Unassembled WGS sequence"/>
</dbReference>
<evidence type="ECO:0000313" key="3">
    <source>
        <dbReference type="Proteomes" id="UP000318590"/>
    </source>
</evidence>
<accession>A0A547PG44</accession>
<sequence length="158" mass="17836">MPFKHNASRRDKFAKAKYRVTNWADYNESLRRRGDVTVWLSEDAMAGWISPLSGKRGARRRYSDLAVSACLTVRVVLRLALRQTQGFVRSLLRLVRVDLPVPNFSTLRRRAPSLKIAPGRKPTGGPITLIVDNEPCRAIGSSDHGEWASHPWRSGLDE</sequence>
<dbReference type="RefSeq" id="WP_142836435.1">
    <property type="nucleotide sequence ID" value="NZ_VFSV01000171.1"/>
</dbReference>
<keyword evidence="3" id="KW-1185">Reference proteome</keyword>
<name>A0A547PG44_9RHOB</name>
<comment type="caution">
    <text evidence="2">The sequence shown here is derived from an EMBL/GenBank/DDBJ whole genome shotgun (WGS) entry which is preliminary data.</text>
</comment>
<organism evidence="2 3">
    <name type="scientific">Palleronia caenipelagi</name>
    <dbReference type="NCBI Taxonomy" id="2489174"/>
    <lineage>
        <taxon>Bacteria</taxon>
        <taxon>Pseudomonadati</taxon>
        <taxon>Pseudomonadota</taxon>
        <taxon>Alphaproteobacteria</taxon>
        <taxon>Rhodobacterales</taxon>
        <taxon>Roseobacteraceae</taxon>
        <taxon>Palleronia</taxon>
    </lineage>
</organism>
<dbReference type="EMBL" id="VFSV01000171">
    <property type="protein sequence ID" value="TRD13122.1"/>
    <property type="molecule type" value="Genomic_DNA"/>
</dbReference>
<gene>
    <name evidence="2" type="ORF">FEV53_20565</name>
</gene>
<feature type="domain" description="Transposase DDE" evidence="1">
    <location>
        <begin position="32"/>
        <end position="133"/>
    </location>
</feature>
<proteinExistence type="predicted"/>
<evidence type="ECO:0000313" key="2">
    <source>
        <dbReference type="EMBL" id="TRD13122.1"/>
    </source>
</evidence>
<dbReference type="AlphaFoldDB" id="A0A547PG44"/>
<dbReference type="InterPro" id="IPR025668">
    <property type="entry name" value="Tnp_DDE_dom"/>
</dbReference>
<dbReference type="Pfam" id="PF13737">
    <property type="entry name" value="DDE_Tnp_1_5"/>
    <property type="match status" value="1"/>
</dbReference>
<evidence type="ECO:0000259" key="1">
    <source>
        <dbReference type="Pfam" id="PF13737"/>
    </source>
</evidence>
<protein>
    <recommendedName>
        <fullName evidence="1">Transposase DDE domain-containing protein</fullName>
    </recommendedName>
</protein>
<reference evidence="2 3" key="1">
    <citation type="submission" date="2019-06" db="EMBL/GenBank/DDBJ databases">
        <title>Paenimaribius caenipelagi gen. nov., sp. nov., isolated from a tidal flat.</title>
        <authorList>
            <person name="Yoon J.-H."/>
        </authorList>
    </citation>
    <scope>NUCLEOTIDE SEQUENCE [LARGE SCALE GENOMIC DNA]</scope>
    <source>
        <strain evidence="2 3">JBTF-M29</strain>
    </source>
</reference>
<dbReference type="OrthoDB" id="8451553at2"/>